<reference evidence="6" key="3">
    <citation type="submission" date="2023-05" db="EMBL/GenBank/DDBJ databases">
        <authorList>
            <person name="Smith C.H."/>
        </authorList>
    </citation>
    <scope>NUCLEOTIDE SEQUENCE</scope>
    <source>
        <strain evidence="6">CHS0354</strain>
        <tissue evidence="6">Mantle</tissue>
    </source>
</reference>
<feature type="transmembrane region" description="Helical" evidence="5">
    <location>
        <begin position="188"/>
        <end position="209"/>
    </location>
</feature>
<gene>
    <name evidence="6" type="ORF">CHS0354_007870</name>
</gene>
<dbReference type="Pfam" id="PF00083">
    <property type="entry name" value="Sugar_tr"/>
    <property type="match status" value="1"/>
</dbReference>
<dbReference type="Gene3D" id="1.20.1250.20">
    <property type="entry name" value="MFS general substrate transporter like domains"/>
    <property type="match status" value="1"/>
</dbReference>
<comment type="subcellular location">
    <subcellularLocation>
        <location evidence="1">Membrane</location>
        <topology evidence="1">Multi-pass membrane protein</topology>
    </subcellularLocation>
</comment>
<evidence type="ECO:0008006" key="8">
    <source>
        <dbReference type="Google" id="ProtNLM"/>
    </source>
</evidence>
<keyword evidence="7" id="KW-1185">Reference proteome</keyword>
<feature type="transmembrane region" description="Helical" evidence="5">
    <location>
        <begin position="156"/>
        <end position="176"/>
    </location>
</feature>
<dbReference type="EMBL" id="JAEAOA010000532">
    <property type="protein sequence ID" value="KAK3600490.1"/>
    <property type="molecule type" value="Genomic_DNA"/>
</dbReference>
<keyword evidence="4 5" id="KW-0472">Membrane</keyword>
<dbReference type="InterPro" id="IPR036259">
    <property type="entry name" value="MFS_trans_sf"/>
</dbReference>
<sequence length="251" mass="27419">MQFGEIFNKAGNHYKRSLTSLNYPVEGDKRKRTTLCLRTFTRLTVSMMYYGLSLNVGNLGGDIYINFAYSIVMEFAAYTISIPAMSWLGRKKFHCLSMLVGGLALLATIFPSVFADKRETLIITILAMVGKFASAAAFGTIYLYSTELFPTVVRSAGMGASAFCAGVGGIIAPYIVELANLTEGKTRDVLPLIVFGFPSLLAGGLSLLLPETSKGHLPDTILDARHLKSLSKTMEMKEMINRQGDLNDIDT</sequence>
<name>A0AAE0SZF5_9BIVA</name>
<protein>
    <recommendedName>
        <fullName evidence="8">Organic cation transporter</fullName>
    </recommendedName>
</protein>
<keyword evidence="3 5" id="KW-1133">Transmembrane helix</keyword>
<feature type="transmembrane region" description="Helical" evidence="5">
    <location>
        <begin position="121"/>
        <end position="144"/>
    </location>
</feature>
<evidence type="ECO:0000256" key="5">
    <source>
        <dbReference type="SAM" id="Phobius"/>
    </source>
</evidence>
<organism evidence="6 7">
    <name type="scientific">Potamilus streckersoni</name>
    <dbReference type="NCBI Taxonomy" id="2493646"/>
    <lineage>
        <taxon>Eukaryota</taxon>
        <taxon>Metazoa</taxon>
        <taxon>Spiralia</taxon>
        <taxon>Lophotrochozoa</taxon>
        <taxon>Mollusca</taxon>
        <taxon>Bivalvia</taxon>
        <taxon>Autobranchia</taxon>
        <taxon>Heteroconchia</taxon>
        <taxon>Palaeoheterodonta</taxon>
        <taxon>Unionida</taxon>
        <taxon>Unionoidea</taxon>
        <taxon>Unionidae</taxon>
        <taxon>Ambleminae</taxon>
        <taxon>Lampsilini</taxon>
        <taxon>Potamilus</taxon>
    </lineage>
</organism>
<feature type="transmembrane region" description="Helical" evidence="5">
    <location>
        <begin position="93"/>
        <end position="115"/>
    </location>
</feature>
<evidence type="ECO:0000256" key="4">
    <source>
        <dbReference type="ARBA" id="ARBA00023136"/>
    </source>
</evidence>
<dbReference type="GO" id="GO:0016020">
    <property type="term" value="C:membrane"/>
    <property type="evidence" value="ECO:0007669"/>
    <property type="project" value="UniProtKB-SubCell"/>
</dbReference>
<evidence type="ECO:0000256" key="1">
    <source>
        <dbReference type="ARBA" id="ARBA00004141"/>
    </source>
</evidence>
<keyword evidence="2 5" id="KW-0812">Transmembrane</keyword>
<dbReference type="SUPFAM" id="SSF103473">
    <property type="entry name" value="MFS general substrate transporter"/>
    <property type="match status" value="1"/>
</dbReference>
<dbReference type="InterPro" id="IPR005828">
    <property type="entry name" value="MFS_sugar_transport-like"/>
</dbReference>
<reference evidence="6" key="1">
    <citation type="journal article" date="2021" name="Genome Biol. Evol.">
        <title>A High-Quality Reference Genome for a Parasitic Bivalve with Doubly Uniparental Inheritance (Bivalvia: Unionida).</title>
        <authorList>
            <person name="Smith C.H."/>
        </authorList>
    </citation>
    <scope>NUCLEOTIDE SEQUENCE</scope>
    <source>
        <strain evidence="6">CHS0354</strain>
    </source>
</reference>
<dbReference type="Proteomes" id="UP001195483">
    <property type="component" value="Unassembled WGS sequence"/>
</dbReference>
<dbReference type="PANTHER" id="PTHR24064">
    <property type="entry name" value="SOLUTE CARRIER FAMILY 22 MEMBER"/>
    <property type="match status" value="1"/>
</dbReference>
<dbReference type="GO" id="GO:0022857">
    <property type="term" value="F:transmembrane transporter activity"/>
    <property type="evidence" value="ECO:0007669"/>
    <property type="project" value="InterPro"/>
</dbReference>
<proteinExistence type="predicted"/>
<evidence type="ECO:0000256" key="2">
    <source>
        <dbReference type="ARBA" id="ARBA00022692"/>
    </source>
</evidence>
<comment type="caution">
    <text evidence="6">The sequence shown here is derived from an EMBL/GenBank/DDBJ whole genome shotgun (WGS) entry which is preliminary data.</text>
</comment>
<evidence type="ECO:0000256" key="3">
    <source>
        <dbReference type="ARBA" id="ARBA00022989"/>
    </source>
</evidence>
<reference evidence="6" key="2">
    <citation type="journal article" date="2021" name="Genome Biol. Evol.">
        <title>Developing a high-quality reference genome for a parasitic bivalve with doubly uniparental inheritance (Bivalvia: Unionida).</title>
        <authorList>
            <person name="Smith C.H."/>
        </authorList>
    </citation>
    <scope>NUCLEOTIDE SEQUENCE</scope>
    <source>
        <strain evidence="6">CHS0354</strain>
        <tissue evidence="6">Mantle</tissue>
    </source>
</reference>
<dbReference type="AlphaFoldDB" id="A0AAE0SZF5"/>
<evidence type="ECO:0000313" key="7">
    <source>
        <dbReference type="Proteomes" id="UP001195483"/>
    </source>
</evidence>
<evidence type="ECO:0000313" key="6">
    <source>
        <dbReference type="EMBL" id="KAK3600490.1"/>
    </source>
</evidence>
<accession>A0AAE0SZF5</accession>